<dbReference type="Gene3D" id="2.60.200.20">
    <property type="match status" value="1"/>
</dbReference>
<dbReference type="PANTHER" id="PTHR21712:SF29">
    <property type="entry name" value="PRE-RRNA-PROCESSING PROTEIN FHL1"/>
    <property type="match status" value="1"/>
</dbReference>
<keyword evidence="5" id="KW-1185">Reference proteome</keyword>
<feature type="region of interest" description="Disordered" evidence="2">
    <location>
        <begin position="226"/>
        <end position="247"/>
    </location>
</feature>
<feature type="region of interest" description="Disordered" evidence="2">
    <location>
        <begin position="347"/>
        <end position="384"/>
    </location>
</feature>
<evidence type="ECO:0000313" key="5">
    <source>
        <dbReference type="Proteomes" id="UP000652761"/>
    </source>
</evidence>
<dbReference type="PROSITE" id="PS50006">
    <property type="entry name" value="FHA_DOMAIN"/>
    <property type="match status" value="1"/>
</dbReference>
<sequence length="534" mass="56724">MNISRVHARIFYDFPRRRFALEVLGKNGCLVEGVLHLPGNPPVKLDSQDLLQIGDKKFYFLLPTRAIAGGGAAHSRHAPSHVPPSSARQMMVPASSAGLFGRKGRAGPSLSDYGDVGYGDEDGDGEDVDGGEDGDDLEDEDGDDGLMAAGVGKNLRRVPGNGLGDGFGAYGLGAGLSGKAGSSGHFVFTVYWWLCFLLEAKSGAWSAQPMVPFAMATLVRRLKTCNSDSDPSLPSSPPSDAAVVPASSTANPLRRHPLFPSATPPPPCGHLLPLFTFSPRPGPCSNPPSPSPETPPFAPPARPYPPLAHRLLRLLASPSADPPLATLPSPAAPFSSPPHLARALLQPASALPPPARRSPKEKKGKERKEETRPEPPPPDPLSGAVIAAAGPATLAAGSPLPRHRSRRRCPFPPLSGFSLLPIGRHGSECQPMQEIVYEADPALAEEYYAEVESKMFETHDSLFVAEDESTVEDVVGDVVEEPKDVPIVGSLSAVVESEFTLQDFDVILLGLVVQTFDALLSEGVWTPTFKRDLM</sequence>
<dbReference type="PANTHER" id="PTHR21712">
    <property type="entry name" value="PRE-RRNA-PROCESSING PROTEIN FHL1"/>
    <property type="match status" value="1"/>
</dbReference>
<dbReference type="InterPro" id="IPR045178">
    <property type="entry name" value="Fhl1/FHA1"/>
</dbReference>
<dbReference type="GO" id="GO:0005634">
    <property type="term" value="C:nucleus"/>
    <property type="evidence" value="ECO:0007669"/>
    <property type="project" value="TreeGrafter"/>
</dbReference>
<feature type="region of interest" description="Disordered" evidence="2">
    <location>
        <begin position="98"/>
        <end position="146"/>
    </location>
</feature>
<dbReference type="CDD" id="cd22701">
    <property type="entry name" value="FHA_FKH1-like"/>
    <property type="match status" value="1"/>
</dbReference>
<dbReference type="Proteomes" id="UP000652761">
    <property type="component" value="Unassembled WGS sequence"/>
</dbReference>
<feature type="compositionally biased region" description="Pro residues" evidence="2">
    <location>
        <begin position="280"/>
        <end position="305"/>
    </location>
</feature>
<evidence type="ECO:0000259" key="3">
    <source>
        <dbReference type="PROSITE" id="PS50006"/>
    </source>
</evidence>
<feature type="compositionally biased region" description="Low complexity" evidence="2">
    <location>
        <begin position="227"/>
        <end position="247"/>
    </location>
</feature>
<feature type="compositionally biased region" description="Acidic residues" evidence="2">
    <location>
        <begin position="118"/>
        <end position="144"/>
    </location>
</feature>
<name>A0A843UVB6_COLES</name>
<reference evidence="4" key="1">
    <citation type="submission" date="2017-07" db="EMBL/GenBank/DDBJ databases">
        <title>Taro Niue Genome Assembly and Annotation.</title>
        <authorList>
            <person name="Atibalentja N."/>
            <person name="Keating K."/>
            <person name="Fields C.J."/>
        </authorList>
    </citation>
    <scope>NUCLEOTIDE SEQUENCE</scope>
    <source>
        <strain evidence="4">Niue_2</strain>
        <tissue evidence="4">Leaf</tissue>
    </source>
</reference>
<dbReference type="InterPro" id="IPR008984">
    <property type="entry name" value="SMAD_FHA_dom_sf"/>
</dbReference>
<keyword evidence="1" id="KW-0539">Nucleus</keyword>
<evidence type="ECO:0000256" key="2">
    <source>
        <dbReference type="SAM" id="MobiDB-lite"/>
    </source>
</evidence>
<feature type="compositionally biased region" description="Basic and acidic residues" evidence="2">
    <location>
        <begin position="361"/>
        <end position="373"/>
    </location>
</feature>
<accession>A0A843UVB6</accession>
<dbReference type="AlphaFoldDB" id="A0A843UVB6"/>
<dbReference type="GO" id="GO:0043565">
    <property type="term" value="F:sequence-specific DNA binding"/>
    <property type="evidence" value="ECO:0007669"/>
    <property type="project" value="TreeGrafter"/>
</dbReference>
<dbReference type="Pfam" id="PF00498">
    <property type="entry name" value="FHA"/>
    <property type="match status" value="1"/>
</dbReference>
<organism evidence="4 5">
    <name type="scientific">Colocasia esculenta</name>
    <name type="common">Wild taro</name>
    <name type="synonym">Arum esculentum</name>
    <dbReference type="NCBI Taxonomy" id="4460"/>
    <lineage>
        <taxon>Eukaryota</taxon>
        <taxon>Viridiplantae</taxon>
        <taxon>Streptophyta</taxon>
        <taxon>Embryophyta</taxon>
        <taxon>Tracheophyta</taxon>
        <taxon>Spermatophyta</taxon>
        <taxon>Magnoliopsida</taxon>
        <taxon>Liliopsida</taxon>
        <taxon>Araceae</taxon>
        <taxon>Aroideae</taxon>
        <taxon>Colocasieae</taxon>
        <taxon>Colocasia</taxon>
    </lineage>
</organism>
<feature type="domain" description="FHA" evidence="3">
    <location>
        <begin position="1"/>
        <end position="36"/>
    </location>
</feature>
<protein>
    <recommendedName>
        <fullName evidence="3">FHA domain-containing protein</fullName>
    </recommendedName>
</protein>
<comment type="caution">
    <text evidence="4">The sequence shown here is derived from an EMBL/GenBank/DDBJ whole genome shotgun (WGS) entry which is preliminary data.</text>
</comment>
<dbReference type="OrthoDB" id="691130at2759"/>
<proteinExistence type="predicted"/>
<dbReference type="GO" id="GO:0060962">
    <property type="term" value="P:regulation of ribosomal protein gene transcription by RNA polymerase II"/>
    <property type="evidence" value="ECO:0007669"/>
    <property type="project" value="InterPro"/>
</dbReference>
<evidence type="ECO:0000313" key="4">
    <source>
        <dbReference type="EMBL" id="MQL84703.1"/>
    </source>
</evidence>
<evidence type="ECO:0000256" key="1">
    <source>
        <dbReference type="ARBA" id="ARBA00023242"/>
    </source>
</evidence>
<gene>
    <name evidence="4" type="ORF">Taro_017215</name>
</gene>
<dbReference type="SUPFAM" id="SSF49879">
    <property type="entry name" value="SMAD/FHA domain"/>
    <property type="match status" value="1"/>
</dbReference>
<dbReference type="InterPro" id="IPR000253">
    <property type="entry name" value="FHA_dom"/>
</dbReference>
<feature type="region of interest" description="Disordered" evidence="2">
    <location>
        <begin position="279"/>
        <end position="305"/>
    </location>
</feature>
<dbReference type="EMBL" id="NMUH01000781">
    <property type="protein sequence ID" value="MQL84703.1"/>
    <property type="molecule type" value="Genomic_DNA"/>
</dbReference>